<dbReference type="InterPro" id="IPR029034">
    <property type="entry name" value="Cystine-knot_cytokine"/>
</dbReference>
<evidence type="ECO:0000256" key="5">
    <source>
        <dbReference type="ARBA" id="ARBA00023030"/>
    </source>
</evidence>
<dbReference type="AlphaFoldDB" id="A0A8R1VZW2"/>
<dbReference type="RefSeq" id="XP_001944767.1">
    <property type="nucleotide sequence ID" value="XM_001944732.4"/>
</dbReference>
<dbReference type="PANTHER" id="PTHR11848:SF310">
    <property type="entry name" value="PROTEIN 60A-RELATED"/>
    <property type="match status" value="1"/>
</dbReference>
<evidence type="ECO:0000313" key="12">
    <source>
        <dbReference type="Proteomes" id="UP000007819"/>
    </source>
</evidence>
<keyword evidence="4 9" id="KW-0732">Signal</keyword>
<evidence type="ECO:0000256" key="3">
    <source>
        <dbReference type="ARBA" id="ARBA00022525"/>
    </source>
</evidence>
<dbReference type="PANTHER" id="PTHR11848">
    <property type="entry name" value="TGF-BETA FAMILY"/>
    <property type="match status" value="1"/>
</dbReference>
<dbReference type="KEGG" id="api:100163030"/>
<dbReference type="InterPro" id="IPR015615">
    <property type="entry name" value="TGF-beta-rel"/>
</dbReference>
<evidence type="ECO:0000256" key="2">
    <source>
        <dbReference type="ARBA" id="ARBA00006656"/>
    </source>
</evidence>
<keyword evidence="12" id="KW-1185">Reference proteome</keyword>
<dbReference type="GO" id="GO:0005615">
    <property type="term" value="C:extracellular space"/>
    <property type="evidence" value="ECO:0007669"/>
    <property type="project" value="TreeGrafter"/>
</dbReference>
<dbReference type="Proteomes" id="UP000007819">
    <property type="component" value="Chromosome A2"/>
</dbReference>
<evidence type="ECO:0000256" key="4">
    <source>
        <dbReference type="ARBA" id="ARBA00022729"/>
    </source>
</evidence>
<comment type="similarity">
    <text evidence="2 8">Belongs to the TGF-beta family.</text>
</comment>
<reference evidence="11" key="2">
    <citation type="submission" date="2022-06" db="UniProtKB">
        <authorList>
            <consortium name="EnsemblMetazoa"/>
        </authorList>
    </citation>
    <scope>IDENTIFICATION</scope>
</reference>
<feature type="domain" description="TGF-beta family profile" evidence="10">
    <location>
        <begin position="232"/>
        <end position="354"/>
    </location>
</feature>
<keyword evidence="6" id="KW-1015">Disulfide bond</keyword>
<name>A0A8R1VZW2_ACYPI</name>
<dbReference type="FunFam" id="2.10.90.10:FF:000001">
    <property type="entry name" value="Bone morphogenetic protein 4"/>
    <property type="match status" value="1"/>
</dbReference>
<accession>A0A8R1VZW2</accession>
<dbReference type="OMA" id="HRSKRET"/>
<keyword evidence="7" id="KW-0325">Glycoprotein</keyword>
<comment type="subcellular location">
    <subcellularLocation>
        <location evidence="1">Secreted</location>
    </subcellularLocation>
</comment>
<proteinExistence type="inferred from homology"/>
<dbReference type="InterPro" id="IPR017948">
    <property type="entry name" value="TGFb_CS"/>
</dbReference>
<evidence type="ECO:0000256" key="7">
    <source>
        <dbReference type="ARBA" id="ARBA00023180"/>
    </source>
</evidence>
<dbReference type="PROSITE" id="PS51362">
    <property type="entry name" value="TGF_BETA_2"/>
    <property type="match status" value="1"/>
</dbReference>
<dbReference type="InterPro" id="IPR001839">
    <property type="entry name" value="TGF-b_C"/>
</dbReference>
<evidence type="ECO:0000313" key="11">
    <source>
        <dbReference type="EnsemblMetazoa" id="XP_001944767.1"/>
    </source>
</evidence>
<dbReference type="PROSITE" id="PS00250">
    <property type="entry name" value="TGF_BETA_1"/>
    <property type="match status" value="1"/>
</dbReference>
<evidence type="ECO:0000256" key="8">
    <source>
        <dbReference type="RuleBase" id="RU000354"/>
    </source>
</evidence>
<reference evidence="12" key="1">
    <citation type="submission" date="2010-06" db="EMBL/GenBank/DDBJ databases">
        <authorList>
            <person name="Jiang H."/>
            <person name="Abraham K."/>
            <person name="Ali S."/>
            <person name="Alsbrooks S.L."/>
            <person name="Anim B.N."/>
            <person name="Anosike U.S."/>
            <person name="Attaway T."/>
            <person name="Bandaranaike D.P."/>
            <person name="Battles P.K."/>
            <person name="Bell S.N."/>
            <person name="Bell A.V."/>
            <person name="Beltran B."/>
            <person name="Bickham C."/>
            <person name="Bustamante Y."/>
            <person name="Caleb T."/>
            <person name="Canada A."/>
            <person name="Cardenas V."/>
            <person name="Carter K."/>
            <person name="Chacko J."/>
            <person name="Chandrabose M.N."/>
            <person name="Chavez D."/>
            <person name="Chavez A."/>
            <person name="Chen L."/>
            <person name="Chu H.-S."/>
            <person name="Claassen K.J."/>
            <person name="Cockrell R."/>
            <person name="Collins M."/>
            <person name="Cooper J.A."/>
            <person name="Cree A."/>
            <person name="Curry S.M."/>
            <person name="Da Y."/>
            <person name="Dao M.D."/>
            <person name="Das B."/>
            <person name="Davila M.-L."/>
            <person name="Davy-Carroll L."/>
            <person name="Denson S."/>
            <person name="Dinh H."/>
            <person name="Ebong V.E."/>
            <person name="Edwards J.R."/>
            <person name="Egan A."/>
            <person name="El-Daye J."/>
            <person name="Escobedo L."/>
            <person name="Fernandez S."/>
            <person name="Fernando P.R."/>
            <person name="Flagg N."/>
            <person name="Forbes L.D."/>
            <person name="Fowler R.G."/>
            <person name="Fu Q."/>
            <person name="Gabisi R.A."/>
            <person name="Ganer J."/>
            <person name="Garbino Pronczuk A."/>
            <person name="Garcia R.M."/>
            <person name="Garner T."/>
            <person name="Garrett T.E."/>
            <person name="Gonzalez D.A."/>
            <person name="Hamid H."/>
            <person name="Hawkins E.S."/>
            <person name="Hirani K."/>
            <person name="Hogues M.E."/>
            <person name="Hollins B."/>
            <person name="Hsiao C.-H."/>
            <person name="Jabil R."/>
            <person name="James M.L."/>
            <person name="Jhangiani S.N."/>
            <person name="Johnson B."/>
            <person name="Johnson Q."/>
            <person name="Joshi V."/>
            <person name="Kalu J.B."/>
            <person name="Kam C."/>
            <person name="Kashfia A."/>
            <person name="Keebler J."/>
            <person name="Kisamo H."/>
            <person name="Kovar C.L."/>
            <person name="Lago L.A."/>
            <person name="Lai C.-Y."/>
            <person name="Laidlaw J."/>
            <person name="Lara F."/>
            <person name="Le T.-K."/>
            <person name="Lee S.L."/>
            <person name="Legall F.H."/>
            <person name="Lemon S.J."/>
            <person name="Lewis L.R."/>
            <person name="Li B."/>
            <person name="Liu Y."/>
            <person name="Liu Y.-S."/>
            <person name="Lopez J."/>
            <person name="Lozado R.J."/>
            <person name="Lu J."/>
            <person name="Madu R.C."/>
            <person name="Maheshwari M."/>
            <person name="Maheshwari R."/>
            <person name="Malloy K."/>
            <person name="Martinez E."/>
            <person name="Mathew T."/>
            <person name="Mercado I.C."/>
            <person name="Mercado C."/>
            <person name="Meyer B."/>
            <person name="Montgomery K."/>
            <person name="Morgan M.B."/>
            <person name="Munidasa M."/>
            <person name="Nazareth L.V."/>
            <person name="Nelson J."/>
            <person name="Ng B.M."/>
            <person name="Nguyen N.B."/>
            <person name="Nguyen P.Q."/>
            <person name="Nguyen T."/>
            <person name="Obregon M."/>
            <person name="Okwuonu G.O."/>
            <person name="Onwere C.G."/>
            <person name="Orozco G."/>
            <person name="Parra A."/>
            <person name="Patel S."/>
            <person name="Patil S."/>
            <person name="Perez A."/>
            <person name="Perez Y."/>
            <person name="Pham C."/>
            <person name="Primus E.L."/>
            <person name="Pu L.-L."/>
            <person name="Puazo M."/>
            <person name="Qin X."/>
            <person name="Quiroz J.B."/>
            <person name="Reese J."/>
            <person name="Richards S."/>
            <person name="Rives C.M."/>
            <person name="Robberts R."/>
            <person name="Ruiz S.J."/>
            <person name="Ruiz M.J."/>
            <person name="Santibanez J."/>
            <person name="Schneider B.W."/>
            <person name="Sisson I."/>
            <person name="Smith M."/>
            <person name="Sodergren E."/>
            <person name="Song X.-Z."/>
            <person name="Song B.B."/>
            <person name="Summersgill H."/>
            <person name="Thelus R."/>
            <person name="Thornton R.D."/>
            <person name="Trejos Z.Y."/>
            <person name="Usmani K."/>
            <person name="Vattathil S."/>
            <person name="Villasana D."/>
            <person name="Walker D.L."/>
            <person name="Wang S."/>
            <person name="Wang K."/>
            <person name="White C.S."/>
            <person name="Williams A.C."/>
            <person name="Williamson J."/>
            <person name="Wilson K."/>
            <person name="Woghiren I.O."/>
            <person name="Woodworth J.R."/>
            <person name="Worley K.C."/>
            <person name="Wright R.A."/>
            <person name="Wu W."/>
            <person name="Young L."/>
            <person name="Zhang L."/>
            <person name="Zhang J."/>
            <person name="Zhu Y."/>
            <person name="Muzny D.M."/>
            <person name="Weinstock G."/>
            <person name="Gibbs R.A."/>
        </authorList>
    </citation>
    <scope>NUCLEOTIDE SEQUENCE [LARGE SCALE GENOMIC DNA]</scope>
    <source>
        <strain evidence="12">LSR1</strain>
    </source>
</reference>
<feature type="chain" id="PRO_5035833435" description="TGF-beta family profile domain-containing protein" evidence="9">
    <location>
        <begin position="22"/>
        <end position="354"/>
    </location>
</feature>
<evidence type="ECO:0000259" key="10">
    <source>
        <dbReference type="PROSITE" id="PS51362"/>
    </source>
</evidence>
<dbReference type="Pfam" id="PF00019">
    <property type="entry name" value="TGF_beta"/>
    <property type="match status" value="1"/>
</dbReference>
<dbReference type="Gene3D" id="2.10.90.10">
    <property type="entry name" value="Cystine-knot cytokines"/>
    <property type="match status" value="1"/>
</dbReference>
<dbReference type="GeneID" id="100163030"/>
<feature type="signal peptide" evidence="9">
    <location>
        <begin position="1"/>
        <end position="21"/>
    </location>
</feature>
<keyword evidence="5 8" id="KW-0339">Growth factor</keyword>
<organism evidence="11 12">
    <name type="scientific">Acyrthosiphon pisum</name>
    <name type="common">Pea aphid</name>
    <dbReference type="NCBI Taxonomy" id="7029"/>
    <lineage>
        <taxon>Eukaryota</taxon>
        <taxon>Metazoa</taxon>
        <taxon>Ecdysozoa</taxon>
        <taxon>Arthropoda</taxon>
        <taxon>Hexapoda</taxon>
        <taxon>Insecta</taxon>
        <taxon>Pterygota</taxon>
        <taxon>Neoptera</taxon>
        <taxon>Paraneoptera</taxon>
        <taxon>Hemiptera</taxon>
        <taxon>Sternorrhyncha</taxon>
        <taxon>Aphidomorpha</taxon>
        <taxon>Aphidoidea</taxon>
        <taxon>Aphididae</taxon>
        <taxon>Macrosiphini</taxon>
        <taxon>Acyrthosiphon</taxon>
    </lineage>
</organism>
<keyword evidence="3" id="KW-0964">Secreted</keyword>
<dbReference type="SMART" id="SM00204">
    <property type="entry name" value="TGFB"/>
    <property type="match status" value="1"/>
</dbReference>
<dbReference type="SUPFAM" id="SSF57501">
    <property type="entry name" value="Cystine-knot cytokines"/>
    <property type="match status" value="1"/>
</dbReference>
<protein>
    <recommendedName>
        <fullName evidence="10">TGF-beta family profile domain-containing protein</fullName>
    </recommendedName>
</protein>
<evidence type="ECO:0000256" key="9">
    <source>
        <dbReference type="SAM" id="SignalP"/>
    </source>
</evidence>
<dbReference type="GO" id="GO:0005125">
    <property type="term" value="F:cytokine activity"/>
    <property type="evidence" value="ECO:0007669"/>
    <property type="project" value="TreeGrafter"/>
</dbReference>
<sequence>MCRLYAIVAVAVLAVPYCCRAAEGVSDTLMKMFRIETMENRTADVQVPSYMYELYEDTGNRRYDVIRSITPTTESHGAFSQFVYDLSTLDPSEIVQKAVLQLEPNTNHQFSKAINVSFFALPKQTISKTYLGSGTIHGTLDLVNVLGPKPLNGFDQLVVQMEGTAKLSIGLVLYSITTGDGYAKGNELANLLFETTIKRRKRSVADNEIDVKRNHFTSGPKRKKKKQKVSRVNKLQAVDTGDTITFTGADQCRMEKLVLNFADIGWEDWVIYPKGFETNYCAGGCLFPLGKGSKPTNHATVQSLARSFGRLWDVPEPSCVPDTLAPLTLLYMDRSNHVLLKSYPDMRVVTCSCK</sequence>
<dbReference type="OrthoDB" id="5987191at2759"/>
<dbReference type="EnsemblMetazoa" id="XM_001944732.5">
    <property type="protein sequence ID" value="XP_001944767.1"/>
    <property type="gene ID" value="LOC100163030"/>
</dbReference>
<evidence type="ECO:0000256" key="6">
    <source>
        <dbReference type="ARBA" id="ARBA00023157"/>
    </source>
</evidence>
<dbReference type="GO" id="GO:0008083">
    <property type="term" value="F:growth factor activity"/>
    <property type="evidence" value="ECO:0007669"/>
    <property type="project" value="UniProtKB-KW"/>
</dbReference>
<evidence type="ECO:0000256" key="1">
    <source>
        <dbReference type="ARBA" id="ARBA00004613"/>
    </source>
</evidence>